<evidence type="ECO:0000313" key="2">
    <source>
        <dbReference type="EMBL" id="PTH79065.1"/>
    </source>
</evidence>
<evidence type="ECO:0000259" key="1">
    <source>
        <dbReference type="Pfam" id="PF04917"/>
    </source>
</evidence>
<dbReference type="EMBL" id="PZKL01000045">
    <property type="protein sequence ID" value="PTH79065.1"/>
    <property type="molecule type" value="Genomic_DNA"/>
</dbReference>
<proteinExistence type="predicted"/>
<dbReference type="Pfam" id="PF04917">
    <property type="entry name" value="Shufflon_N"/>
    <property type="match status" value="1"/>
</dbReference>
<accession>A0A2T4MWX6</accession>
<gene>
    <name evidence="2" type="ORF">DAA48_21750</name>
</gene>
<dbReference type="PROSITE" id="PS00409">
    <property type="entry name" value="PROKAR_NTER_METHYL"/>
    <property type="match status" value="1"/>
</dbReference>
<dbReference type="InterPro" id="IPR012902">
    <property type="entry name" value="N_methyl_site"/>
</dbReference>
<reference evidence="2 3" key="1">
    <citation type="submission" date="2018-03" db="EMBL/GenBank/DDBJ databases">
        <title>Aeromonas veronii whole genome sequencing and analysis.</title>
        <authorList>
            <person name="Xie H."/>
            <person name="Liu T."/>
            <person name="Wang K."/>
        </authorList>
    </citation>
    <scope>NUCLEOTIDE SEQUENCE [LARGE SCALE GENOMIC DNA]</scope>
    <source>
        <strain evidence="2 3">XH.VA.1</strain>
    </source>
</reference>
<evidence type="ECO:0000313" key="3">
    <source>
        <dbReference type="Proteomes" id="UP000241986"/>
    </source>
</evidence>
<protein>
    <recommendedName>
        <fullName evidence="1">Bacterial shufflon protein N-terminal domain-containing protein</fullName>
    </recommendedName>
</protein>
<sequence length="638" mass="67619">MVCNRLLIKIKKRKTMKKQSQKGFTLLELLLVIGISTSMAIVTFQDKMLETEQSQARRLGMELFQYNSAVQNYLAHHSGNANPSSLAGTRTGINWLKSTTCTGSDKGTADKDWLSCGFLSGRGEKTSFGNLDFKTTISYDPNAGLSARTVMSKLNLGISGATQERADLSGLAALVASGAYSVSDQNGAATAQDGSIVYCPDLPVTSPSIAAMCGSDKGVITMMSRNLSAADRWLRVDHGNVMQNALEFRTGDATPASIADMSAIDATSRQIRNVARIYNLGNGNSNGESDNLILGKKSLKSATKILPTLTQDSVIIDADQEVLGKLVVASSITAREDITSEKNIIAKGNLSSNIDTSAGRDLIAGRDLSVGRNADFKGSLQVKGNINADGDIIGKNRLSVNDTAYIGNTLTVSKDIGVNGNLWSNGKITGKSGINITGDSVIDGTLYSRRIIDLDDGNYYVDPNGASRLNNLNSNNISSNTITSNAITSNGRLSTNEYLYIGGIAYPGSGCSPNGLVGRDGAGKLVSCESGVWASTSNARKQLWSGSSHSAAFARDGVNLITISTQVPGRGVTQITVDINEALRFGYVKIYNRGGENADREYDGKLVFSQSGNTVFITGVGVWFEGPAIIYGVVSYGI</sequence>
<organism evidence="2 3">
    <name type="scientific">Aeromonas veronii</name>
    <dbReference type="NCBI Taxonomy" id="654"/>
    <lineage>
        <taxon>Bacteria</taxon>
        <taxon>Pseudomonadati</taxon>
        <taxon>Pseudomonadota</taxon>
        <taxon>Gammaproteobacteria</taxon>
        <taxon>Aeromonadales</taxon>
        <taxon>Aeromonadaceae</taxon>
        <taxon>Aeromonas</taxon>
    </lineage>
</organism>
<dbReference type="AlphaFoldDB" id="A0A2T4MWX6"/>
<name>A0A2T4MWX6_AERVE</name>
<dbReference type="NCBIfam" id="TIGR02532">
    <property type="entry name" value="IV_pilin_GFxxxE"/>
    <property type="match status" value="1"/>
</dbReference>
<comment type="caution">
    <text evidence="2">The sequence shown here is derived from an EMBL/GenBank/DDBJ whole genome shotgun (WGS) entry which is preliminary data.</text>
</comment>
<dbReference type="Proteomes" id="UP000241986">
    <property type="component" value="Unassembled WGS sequence"/>
</dbReference>
<dbReference type="InterPro" id="IPR007001">
    <property type="entry name" value="Shufflon_N"/>
</dbReference>
<feature type="domain" description="Bacterial shufflon protein N-terminal" evidence="1">
    <location>
        <begin position="411"/>
        <end position="531"/>
    </location>
</feature>